<comment type="caution">
    <text evidence="1">The sequence shown here is derived from an EMBL/GenBank/DDBJ whole genome shotgun (WGS) entry which is preliminary data.</text>
</comment>
<dbReference type="EMBL" id="JBFYGN010000012">
    <property type="protein sequence ID" value="MEX8193585.1"/>
    <property type="molecule type" value="Genomic_DNA"/>
</dbReference>
<proteinExistence type="predicted"/>
<accession>A0ABV3ZVL9</accession>
<dbReference type="Proteomes" id="UP001561046">
    <property type="component" value="Unassembled WGS sequence"/>
</dbReference>
<protein>
    <recommendedName>
        <fullName evidence="3">XRE family transcriptional regulator</fullName>
    </recommendedName>
</protein>
<evidence type="ECO:0008006" key="3">
    <source>
        <dbReference type="Google" id="ProtNLM"/>
    </source>
</evidence>
<sequence length="450" mass="50708">MQKIKKPVGRPALHIKPAVLAQLRADAGFTQFQLARAVYELANKRWESTNSLKSTAQRWETRGTLDKALAIHLAAVLKTTLPILTGEHPVSAPSRVGELEEILKTRMQDPSNLKLQEVLRQMGEQGSDNPIPELASDLNRFIEVAQLSQSPQAFEHITALTGLERTELEQPTSHFGLWLMIGSGHGLAFREIVTGIDSLMHKLRDEWEDASKSFRIRDCSIEFSEEKPWFKVRWTASGLVGFSRTIRFVRCQPSAKGLSWVAPSEWDKFHLESFAPSARPYFDVVTGFDAVQIPAALKDLRVRVERNYSPREYEANPSRGYSETLALHSGELPEYAGQIIETYSASASISLMAIQHLCFGLWDTLLPHLSGWPLKYWSIQSGLSHISVVLGEIPLMEWPSLDTMPPLGHRFSISLVELQADGSYRTAPWRTALVELICERLNKRLEEART</sequence>
<name>A0ABV3ZVL9_9BURK</name>
<gene>
    <name evidence="1" type="ORF">AB6724_12140</name>
</gene>
<organism evidence="1 2">
    <name type="scientific">Comamonas guangdongensis</name>
    <dbReference type="NCBI Taxonomy" id="510515"/>
    <lineage>
        <taxon>Bacteria</taxon>
        <taxon>Pseudomonadati</taxon>
        <taxon>Pseudomonadota</taxon>
        <taxon>Betaproteobacteria</taxon>
        <taxon>Burkholderiales</taxon>
        <taxon>Comamonadaceae</taxon>
        <taxon>Comamonas</taxon>
    </lineage>
</organism>
<evidence type="ECO:0000313" key="2">
    <source>
        <dbReference type="Proteomes" id="UP001561046"/>
    </source>
</evidence>
<reference evidence="1 2" key="1">
    <citation type="journal article" date="2013" name="Int. J. Syst. Evol. Microbiol.">
        <title>Comamonas guangdongensis sp. nov., isolated from subterranean forest sediment, and emended description of the genus Comamonas.</title>
        <authorList>
            <person name="Zhang J."/>
            <person name="Wang Y."/>
            <person name="Zhou S."/>
            <person name="Wu C."/>
            <person name="He J."/>
            <person name="Li F."/>
        </authorList>
    </citation>
    <scope>NUCLEOTIDE SEQUENCE [LARGE SCALE GENOMIC DNA]</scope>
    <source>
        <strain evidence="1 2">CCTCC AB2011133</strain>
    </source>
</reference>
<dbReference type="RefSeq" id="WP_369338782.1">
    <property type="nucleotide sequence ID" value="NZ_JBFYGN010000012.1"/>
</dbReference>
<evidence type="ECO:0000313" key="1">
    <source>
        <dbReference type="EMBL" id="MEX8193585.1"/>
    </source>
</evidence>
<keyword evidence="2" id="KW-1185">Reference proteome</keyword>